<evidence type="ECO:0000256" key="1">
    <source>
        <dbReference type="SAM" id="MobiDB-lite"/>
    </source>
</evidence>
<feature type="region of interest" description="Disordered" evidence="1">
    <location>
        <begin position="1"/>
        <end position="176"/>
    </location>
</feature>
<feature type="compositionally biased region" description="Acidic residues" evidence="1">
    <location>
        <begin position="157"/>
        <end position="168"/>
    </location>
</feature>
<feature type="region of interest" description="Disordered" evidence="1">
    <location>
        <begin position="383"/>
        <end position="446"/>
    </location>
</feature>
<evidence type="ECO:0000259" key="2">
    <source>
        <dbReference type="Pfam" id="PF05754"/>
    </source>
</evidence>
<feature type="compositionally biased region" description="Gly residues" evidence="1">
    <location>
        <begin position="224"/>
        <end position="235"/>
    </location>
</feature>
<feature type="region of interest" description="Disordered" evidence="1">
    <location>
        <begin position="297"/>
        <end position="336"/>
    </location>
</feature>
<evidence type="ECO:0000313" key="3">
    <source>
        <dbReference type="EMBL" id="AAV24757.1"/>
    </source>
</evidence>
<organism evidence="3 4">
    <name type="scientific">Oryza sativa subsp. japonica</name>
    <name type="common">Rice</name>
    <dbReference type="NCBI Taxonomy" id="39947"/>
    <lineage>
        <taxon>Eukaryota</taxon>
        <taxon>Viridiplantae</taxon>
        <taxon>Streptophyta</taxon>
        <taxon>Embryophyta</taxon>
        <taxon>Tracheophyta</taxon>
        <taxon>Spermatophyta</taxon>
        <taxon>Magnoliopsida</taxon>
        <taxon>Liliopsida</taxon>
        <taxon>Poales</taxon>
        <taxon>Poaceae</taxon>
        <taxon>BOP clade</taxon>
        <taxon>Oryzoideae</taxon>
        <taxon>Oryzeae</taxon>
        <taxon>Oryzinae</taxon>
        <taxon>Oryza</taxon>
        <taxon>Oryza sativa</taxon>
    </lineage>
</organism>
<feature type="region of interest" description="Disordered" evidence="1">
    <location>
        <begin position="348"/>
        <end position="367"/>
    </location>
</feature>
<dbReference type="Proteomes" id="UP000000763">
    <property type="component" value="Chromosome 5"/>
</dbReference>
<feature type="domain" description="DUF834" evidence="2">
    <location>
        <begin position="223"/>
        <end position="261"/>
    </location>
</feature>
<dbReference type="EMBL" id="AC105259">
    <property type="protein sequence ID" value="AAV24757.1"/>
    <property type="molecule type" value="Genomic_DNA"/>
</dbReference>
<feature type="region of interest" description="Disordered" evidence="1">
    <location>
        <begin position="214"/>
        <end position="235"/>
    </location>
</feature>
<gene>
    <name evidence="3" type="primary">OJ1115_B04.4</name>
</gene>
<evidence type="ECO:0000313" key="4">
    <source>
        <dbReference type="Proteomes" id="UP000000763"/>
    </source>
</evidence>
<reference evidence="4" key="2">
    <citation type="journal article" date="2008" name="Nucleic Acids Res.">
        <title>The rice annotation project database (RAP-DB): 2008 update.</title>
        <authorList>
            <consortium name="The rice annotation project (RAP)"/>
        </authorList>
    </citation>
    <scope>GENOME REANNOTATION</scope>
    <source>
        <strain evidence="4">cv. Nipponbare</strain>
    </source>
</reference>
<sequence length="459" mass="47228">MELADVIKGEGRRRQAGPTAAQGRRSTVDWDHRGGPQEPTARIGPKPIGRPRGGAAGARARHEAGSAETWRGGGKGEAARGRRRQGGGGKGEAAARGRRQGGGGNRLQQPATWNGGGRPEDSGAHGDGDAPQEAAVGKKGGREKKGREERSLPEAAADAEEEDGDDDCPMAACEDGGRTGGAAAEVLLVLAELREATARVDVDRSGGATRLESAVAAERDGERGGGVPGAGRGNGVGAGVRRGTAMPMAVVAQRGSDGSGGGARLEVTRGGCGSGARWMWCFGGVLWKRGGGRCAAKSGGADGAAARRGGGYSDGGVQPELAGKQQSAGATRGERGARFGAKIWGKAGEEVEERGGSRSHAREGSRRPGMVATWAVFGGHGGNGSCRPEVGDDRWAHGSHLSAKEEREAGWGGKVDFGEERAERRAGPRERESPRWGGEEFGPSPKARKGKIIFLFFLF</sequence>
<dbReference type="InterPro" id="IPR008552">
    <property type="entry name" value="DUF834"/>
</dbReference>
<dbReference type="AlphaFoldDB" id="Q60EV5"/>
<protein>
    <recommendedName>
        <fullName evidence="2">DUF834 domain-containing protein</fullName>
    </recommendedName>
</protein>
<feature type="compositionally biased region" description="Basic and acidic residues" evidence="1">
    <location>
        <begin position="143"/>
        <end position="152"/>
    </location>
</feature>
<dbReference type="Pfam" id="PF05754">
    <property type="entry name" value="DUF834"/>
    <property type="match status" value="1"/>
</dbReference>
<proteinExistence type="predicted"/>
<feature type="compositionally biased region" description="Basic and acidic residues" evidence="1">
    <location>
        <begin position="389"/>
        <end position="409"/>
    </location>
</feature>
<reference evidence="4" key="1">
    <citation type="journal article" date="2005" name="Nature">
        <title>The map-based sequence of the rice genome.</title>
        <authorList>
            <consortium name="International rice genome sequencing project (IRGSP)"/>
            <person name="Matsumoto T."/>
            <person name="Wu J."/>
            <person name="Kanamori H."/>
            <person name="Katayose Y."/>
            <person name="Fujisawa M."/>
            <person name="Namiki N."/>
            <person name="Mizuno H."/>
            <person name="Yamamoto K."/>
            <person name="Antonio B.A."/>
            <person name="Baba T."/>
            <person name="Sakata K."/>
            <person name="Nagamura Y."/>
            <person name="Aoki H."/>
            <person name="Arikawa K."/>
            <person name="Arita K."/>
            <person name="Bito T."/>
            <person name="Chiden Y."/>
            <person name="Fujitsuka N."/>
            <person name="Fukunaka R."/>
            <person name="Hamada M."/>
            <person name="Harada C."/>
            <person name="Hayashi A."/>
            <person name="Hijishita S."/>
            <person name="Honda M."/>
            <person name="Hosokawa S."/>
            <person name="Ichikawa Y."/>
            <person name="Idonuma A."/>
            <person name="Iijima M."/>
            <person name="Ikeda M."/>
            <person name="Ikeno M."/>
            <person name="Ito K."/>
            <person name="Ito S."/>
            <person name="Ito T."/>
            <person name="Ito Y."/>
            <person name="Ito Y."/>
            <person name="Iwabuchi A."/>
            <person name="Kamiya K."/>
            <person name="Karasawa W."/>
            <person name="Kurita K."/>
            <person name="Katagiri S."/>
            <person name="Kikuta A."/>
            <person name="Kobayashi H."/>
            <person name="Kobayashi N."/>
            <person name="Machita K."/>
            <person name="Maehara T."/>
            <person name="Masukawa M."/>
            <person name="Mizubayashi T."/>
            <person name="Mukai Y."/>
            <person name="Nagasaki H."/>
            <person name="Nagata Y."/>
            <person name="Naito S."/>
            <person name="Nakashima M."/>
            <person name="Nakama Y."/>
            <person name="Nakamichi Y."/>
            <person name="Nakamura M."/>
            <person name="Meguro A."/>
            <person name="Negishi M."/>
            <person name="Ohta I."/>
            <person name="Ohta T."/>
            <person name="Okamoto M."/>
            <person name="Ono N."/>
            <person name="Saji S."/>
            <person name="Sakaguchi M."/>
            <person name="Sakai K."/>
            <person name="Shibata M."/>
            <person name="Shimokawa T."/>
            <person name="Song J."/>
            <person name="Takazaki Y."/>
            <person name="Terasawa K."/>
            <person name="Tsugane M."/>
            <person name="Tsuji K."/>
            <person name="Ueda S."/>
            <person name="Waki K."/>
            <person name="Yamagata H."/>
            <person name="Yamamoto M."/>
            <person name="Yamamoto S."/>
            <person name="Yamane H."/>
            <person name="Yoshiki S."/>
            <person name="Yoshihara R."/>
            <person name="Yukawa K."/>
            <person name="Zhong H."/>
            <person name="Yano M."/>
            <person name="Yuan Q."/>
            <person name="Ouyang S."/>
            <person name="Liu J."/>
            <person name="Jones K.M."/>
            <person name="Gansberger K."/>
            <person name="Moffat K."/>
            <person name="Hill J."/>
            <person name="Bera J."/>
            <person name="Fadrosh D."/>
            <person name="Jin S."/>
            <person name="Johri S."/>
            <person name="Kim M."/>
            <person name="Overton L."/>
            <person name="Reardon M."/>
            <person name="Tsitrin T."/>
            <person name="Vuong H."/>
            <person name="Weaver B."/>
            <person name="Ciecko A."/>
            <person name="Tallon L."/>
            <person name="Jackson J."/>
            <person name="Pai G."/>
            <person name="Aken S.V."/>
            <person name="Utterback T."/>
            <person name="Reidmuller S."/>
            <person name="Feldblyum T."/>
            <person name="Hsiao J."/>
            <person name="Zismann V."/>
            <person name="Iobst S."/>
            <person name="de Vazeille A.R."/>
            <person name="Buell C.R."/>
            <person name="Ying K."/>
            <person name="Li Y."/>
            <person name="Lu T."/>
            <person name="Huang Y."/>
            <person name="Zhao Q."/>
            <person name="Feng Q."/>
            <person name="Zhang L."/>
            <person name="Zhu J."/>
            <person name="Weng Q."/>
            <person name="Mu J."/>
            <person name="Lu Y."/>
            <person name="Fan D."/>
            <person name="Liu Y."/>
            <person name="Guan J."/>
            <person name="Zhang Y."/>
            <person name="Yu S."/>
            <person name="Liu X."/>
            <person name="Zhang Y."/>
            <person name="Hong G."/>
            <person name="Han B."/>
            <person name="Choisne N."/>
            <person name="Demange N."/>
            <person name="Orjeda G."/>
            <person name="Samain S."/>
            <person name="Cattolico L."/>
            <person name="Pelletier E."/>
            <person name="Couloux A."/>
            <person name="Segurens B."/>
            <person name="Wincker P."/>
            <person name="D'Hont A."/>
            <person name="Scarpelli C."/>
            <person name="Weissenbach J."/>
            <person name="Salanoubat M."/>
            <person name="Quetier F."/>
            <person name="Yu Y."/>
            <person name="Kim H.R."/>
            <person name="Rambo T."/>
            <person name="Currie J."/>
            <person name="Collura K."/>
            <person name="Luo M."/>
            <person name="Yang T."/>
            <person name="Ammiraju J.S.S."/>
            <person name="Engler F."/>
            <person name="Soderlund C."/>
            <person name="Wing R.A."/>
            <person name="Palmer L.E."/>
            <person name="de la Bastide M."/>
            <person name="Spiegel L."/>
            <person name="Nascimento L."/>
            <person name="Zutavern T."/>
            <person name="O'Shaughnessy A."/>
            <person name="Dike S."/>
            <person name="Dedhia N."/>
            <person name="Preston R."/>
            <person name="Balija V."/>
            <person name="McCombie W.R."/>
            <person name="Chow T."/>
            <person name="Chen H."/>
            <person name="Chung M."/>
            <person name="Chen C."/>
            <person name="Shaw J."/>
            <person name="Wu H."/>
            <person name="Hsiao K."/>
            <person name="Chao Y."/>
            <person name="Chu M."/>
            <person name="Cheng C."/>
            <person name="Hour A."/>
            <person name="Lee P."/>
            <person name="Lin S."/>
            <person name="Lin Y."/>
            <person name="Liou J."/>
            <person name="Liu S."/>
            <person name="Hsing Y."/>
            <person name="Raghuvanshi S."/>
            <person name="Mohanty A."/>
            <person name="Bharti A.K."/>
            <person name="Gaur A."/>
            <person name="Gupta V."/>
            <person name="Kumar D."/>
            <person name="Ravi V."/>
            <person name="Vij S."/>
            <person name="Kapur A."/>
            <person name="Khurana P."/>
            <person name="Khurana P."/>
            <person name="Khurana J.P."/>
            <person name="Tyagi A.K."/>
            <person name="Gaikwad K."/>
            <person name="Singh A."/>
            <person name="Dalal V."/>
            <person name="Srivastava S."/>
            <person name="Dixit A."/>
            <person name="Pal A.K."/>
            <person name="Ghazi I.A."/>
            <person name="Yadav M."/>
            <person name="Pandit A."/>
            <person name="Bhargava A."/>
            <person name="Sureshbabu K."/>
            <person name="Batra K."/>
            <person name="Sharma T.R."/>
            <person name="Mohapatra T."/>
            <person name="Singh N.K."/>
            <person name="Messing J."/>
            <person name="Nelson A.B."/>
            <person name="Fuks G."/>
            <person name="Kavchok S."/>
            <person name="Keizer G."/>
            <person name="Linton E."/>
            <person name="Llaca V."/>
            <person name="Song R."/>
            <person name="Tanyolac B."/>
            <person name="Young S."/>
            <person name="Ho-Il K."/>
            <person name="Hahn J.H."/>
            <person name="Sangsakoo G."/>
            <person name="Vanavichit A."/>
            <person name="de Mattos Luiz.A.T."/>
            <person name="Zimmer P.D."/>
            <person name="Malone G."/>
            <person name="Dellagostin O."/>
            <person name="de Oliveira A.C."/>
            <person name="Bevan M."/>
            <person name="Bancroft I."/>
            <person name="Minx P."/>
            <person name="Cordum H."/>
            <person name="Wilson R."/>
            <person name="Cheng Z."/>
            <person name="Jin W."/>
            <person name="Jiang J."/>
            <person name="Leong S.A."/>
            <person name="Iwama H."/>
            <person name="Gojobori T."/>
            <person name="Itoh T."/>
            <person name="Niimura Y."/>
            <person name="Fujii Y."/>
            <person name="Habara T."/>
            <person name="Sakai H."/>
            <person name="Sato Y."/>
            <person name="Wilson G."/>
            <person name="Kumar K."/>
            <person name="McCouch S."/>
            <person name="Juretic N."/>
            <person name="Hoen D."/>
            <person name="Wright S."/>
            <person name="Bruskiewich R."/>
            <person name="Bureau T."/>
            <person name="Miyao A."/>
            <person name="Hirochika H."/>
            <person name="Nishikawa T."/>
            <person name="Kadowaki K."/>
            <person name="Sugiura M."/>
            <person name="Burr B."/>
            <person name="Sasaki T."/>
        </authorList>
    </citation>
    <scope>NUCLEOTIDE SEQUENCE [LARGE SCALE GENOMIC DNA]</scope>
    <source>
        <strain evidence="4">cv. Nipponbare</strain>
    </source>
</reference>
<feature type="compositionally biased region" description="Basic and acidic residues" evidence="1">
    <location>
        <begin position="26"/>
        <end position="35"/>
    </location>
</feature>
<feature type="compositionally biased region" description="Low complexity" evidence="1">
    <location>
        <begin position="297"/>
        <end position="307"/>
    </location>
</feature>
<feature type="compositionally biased region" description="Basic and acidic residues" evidence="1">
    <location>
        <begin position="1"/>
        <end position="13"/>
    </location>
</feature>
<feature type="compositionally biased region" description="Basic and acidic residues" evidence="1">
    <location>
        <begin position="348"/>
        <end position="366"/>
    </location>
</feature>
<accession>Q60EV5</accession>
<feature type="compositionally biased region" description="Basic and acidic residues" evidence="1">
    <location>
        <begin position="118"/>
        <end position="128"/>
    </location>
</feature>
<feature type="compositionally biased region" description="Basic and acidic residues" evidence="1">
    <location>
        <begin position="416"/>
        <end position="438"/>
    </location>
</feature>
<name>Q60EV5_ORYSJ</name>